<dbReference type="Proteomes" id="UP000692954">
    <property type="component" value="Unassembled WGS sequence"/>
</dbReference>
<accession>A0A8S1R2C7</accession>
<dbReference type="AlphaFoldDB" id="A0A8S1R2C7"/>
<dbReference type="EMBL" id="CAJJDN010000133">
    <property type="protein sequence ID" value="CAD8121695.1"/>
    <property type="molecule type" value="Genomic_DNA"/>
</dbReference>
<proteinExistence type="predicted"/>
<evidence type="ECO:0000313" key="1">
    <source>
        <dbReference type="EMBL" id="CAD8121695.1"/>
    </source>
</evidence>
<reference evidence="1" key="1">
    <citation type="submission" date="2021-01" db="EMBL/GenBank/DDBJ databases">
        <authorList>
            <consortium name="Genoscope - CEA"/>
            <person name="William W."/>
        </authorList>
    </citation>
    <scope>NUCLEOTIDE SEQUENCE</scope>
</reference>
<keyword evidence="2" id="KW-1185">Reference proteome</keyword>
<gene>
    <name evidence="1" type="ORF">PSON_ATCC_30995.1.T1330165</name>
</gene>
<protein>
    <submittedName>
        <fullName evidence="1">Uncharacterized protein</fullName>
    </submittedName>
</protein>
<name>A0A8S1R2C7_9CILI</name>
<comment type="caution">
    <text evidence="1">The sequence shown here is derived from an EMBL/GenBank/DDBJ whole genome shotgun (WGS) entry which is preliminary data.</text>
</comment>
<evidence type="ECO:0000313" key="2">
    <source>
        <dbReference type="Proteomes" id="UP000692954"/>
    </source>
</evidence>
<organism evidence="1 2">
    <name type="scientific">Paramecium sonneborni</name>
    <dbReference type="NCBI Taxonomy" id="65129"/>
    <lineage>
        <taxon>Eukaryota</taxon>
        <taxon>Sar</taxon>
        <taxon>Alveolata</taxon>
        <taxon>Ciliophora</taxon>
        <taxon>Intramacronucleata</taxon>
        <taxon>Oligohymenophorea</taxon>
        <taxon>Peniculida</taxon>
        <taxon>Parameciidae</taxon>
        <taxon>Paramecium</taxon>
    </lineage>
</organism>
<sequence length="73" mass="8805">MWSLIKKPFQRQSQILKFRTRALLSYLFDLYSPFQNISVNVLQKNVVKNNAECIVYHHNCKFKFGKLYVQNKH</sequence>